<dbReference type="InterPro" id="IPR011129">
    <property type="entry name" value="CSD"/>
</dbReference>
<dbReference type="InterPro" id="IPR012340">
    <property type="entry name" value="NA-bd_OB-fold"/>
</dbReference>
<keyword evidence="5" id="KW-1185">Reference proteome</keyword>
<dbReference type="Proteomes" id="UP001144673">
    <property type="component" value="Chromosome 3"/>
</dbReference>
<name>A0A9W8Q9G7_AKAMU</name>
<dbReference type="GO" id="GO:0003676">
    <property type="term" value="F:nucleic acid binding"/>
    <property type="evidence" value="ECO:0007669"/>
    <property type="project" value="InterPro"/>
</dbReference>
<organism evidence="4 5">
    <name type="scientific">Akanthomyces muscarius</name>
    <name type="common">Entomopathogenic fungus</name>
    <name type="synonym">Lecanicillium muscarium</name>
    <dbReference type="NCBI Taxonomy" id="2231603"/>
    <lineage>
        <taxon>Eukaryota</taxon>
        <taxon>Fungi</taxon>
        <taxon>Dikarya</taxon>
        <taxon>Ascomycota</taxon>
        <taxon>Pezizomycotina</taxon>
        <taxon>Sordariomycetes</taxon>
        <taxon>Hypocreomycetidae</taxon>
        <taxon>Hypocreales</taxon>
        <taxon>Cordycipitaceae</taxon>
        <taxon>Akanthomyces</taxon>
    </lineage>
</organism>
<dbReference type="GO" id="GO:0005737">
    <property type="term" value="C:cytoplasm"/>
    <property type="evidence" value="ECO:0007669"/>
    <property type="project" value="UniProtKB-SubCell"/>
</dbReference>
<evidence type="ECO:0000259" key="3">
    <source>
        <dbReference type="PROSITE" id="PS51857"/>
    </source>
</evidence>
<proteinExistence type="predicted"/>
<comment type="subcellular location">
    <subcellularLocation>
        <location evidence="1">Cytoplasm</location>
    </subcellularLocation>
</comment>
<dbReference type="InterPro" id="IPR050181">
    <property type="entry name" value="Cold_shock_domain"/>
</dbReference>
<dbReference type="SUPFAM" id="SSF50249">
    <property type="entry name" value="Nucleic acid-binding proteins"/>
    <property type="match status" value="1"/>
</dbReference>
<sequence length="83" mass="9002">MCSSDFNVAKMADRQQGTVKWFNDEKGYGFITPADGGADLFVHFRAIESSGFKALKEGQTVSFVAEQGQKGPQAAQVRPESEA</sequence>
<dbReference type="RefSeq" id="XP_056051461.1">
    <property type="nucleotide sequence ID" value="XM_056194533.1"/>
</dbReference>
<feature type="domain" description="CSD" evidence="3">
    <location>
        <begin position="14"/>
        <end position="79"/>
    </location>
</feature>
<dbReference type="KEGG" id="amus:LMH87_002985"/>
<dbReference type="SMART" id="SM00357">
    <property type="entry name" value="CSP"/>
    <property type="match status" value="1"/>
</dbReference>
<evidence type="ECO:0000313" key="4">
    <source>
        <dbReference type="EMBL" id="KAJ4148520.1"/>
    </source>
</evidence>
<dbReference type="InterPro" id="IPR002059">
    <property type="entry name" value="CSP_DNA-bd"/>
</dbReference>
<dbReference type="InterPro" id="IPR019844">
    <property type="entry name" value="CSD_CS"/>
</dbReference>
<evidence type="ECO:0000256" key="2">
    <source>
        <dbReference type="ARBA" id="ARBA00022490"/>
    </source>
</evidence>
<dbReference type="FunFam" id="2.40.50.140:FF:000006">
    <property type="entry name" value="Cold shock protein CspC"/>
    <property type="match status" value="1"/>
</dbReference>
<accession>A0A9W8Q9G7</accession>
<reference evidence="4" key="1">
    <citation type="journal article" date="2023" name="Access Microbiol">
        <title>De-novo genome assembly for Akanthomyces muscarius, a biocontrol agent of insect agricultural pests.</title>
        <authorList>
            <person name="Erdos Z."/>
            <person name="Studholme D.J."/>
            <person name="Raymond B."/>
            <person name="Sharma M."/>
        </authorList>
    </citation>
    <scope>NUCLEOTIDE SEQUENCE</scope>
    <source>
        <strain evidence="4">Ve6</strain>
    </source>
</reference>
<dbReference type="PRINTS" id="PR00050">
    <property type="entry name" value="COLDSHOCK"/>
</dbReference>
<dbReference type="PIRSF" id="PIRSF002599">
    <property type="entry name" value="Cold_shock_A"/>
    <property type="match status" value="1"/>
</dbReference>
<dbReference type="PANTHER" id="PTHR11544">
    <property type="entry name" value="COLD SHOCK DOMAIN CONTAINING PROTEINS"/>
    <property type="match status" value="1"/>
</dbReference>
<comment type="caution">
    <text evidence="4">The sequence shown here is derived from an EMBL/GenBank/DDBJ whole genome shotgun (WGS) entry which is preliminary data.</text>
</comment>
<evidence type="ECO:0000256" key="1">
    <source>
        <dbReference type="ARBA" id="ARBA00004496"/>
    </source>
</evidence>
<dbReference type="GeneID" id="80890144"/>
<gene>
    <name evidence="4" type="ORF">LMH87_002985</name>
</gene>
<dbReference type="Gene3D" id="2.40.50.140">
    <property type="entry name" value="Nucleic acid-binding proteins"/>
    <property type="match status" value="1"/>
</dbReference>
<keyword evidence="2" id="KW-0963">Cytoplasm</keyword>
<dbReference type="InterPro" id="IPR012156">
    <property type="entry name" value="Cold_shock_CspA"/>
</dbReference>
<evidence type="ECO:0000313" key="5">
    <source>
        <dbReference type="Proteomes" id="UP001144673"/>
    </source>
</evidence>
<dbReference type="CDD" id="cd04458">
    <property type="entry name" value="CSP_CDS"/>
    <property type="match status" value="1"/>
</dbReference>
<dbReference type="EMBL" id="JAJHUN010000010">
    <property type="protein sequence ID" value="KAJ4148520.1"/>
    <property type="molecule type" value="Genomic_DNA"/>
</dbReference>
<dbReference type="PROSITE" id="PS51857">
    <property type="entry name" value="CSD_2"/>
    <property type="match status" value="1"/>
</dbReference>
<protein>
    <recommendedName>
        <fullName evidence="3">CSD domain-containing protein</fullName>
    </recommendedName>
</protein>
<dbReference type="AlphaFoldDB" id="A0A9W8Q9G7"/>
<dbReference type="PROSITE" id="PS00352">
    <property type="entry name" value="CSD_1"/>
    <property type="match status" value="1"/>
</dbReference>
<dbReference type="Pfam" id="PF00313">
    <property type="entry name" value="CSD"/>
    <property type="match status" value="1"/>
</dbReference>